<evidence type="ECO:0000313" key="2">
    <source>
        <dbReference type="EMBL" id="KYQ72305.1"/>
    </source>
</evidence>
<keyword evidence="1" id="KW-0812">Transmembrane</keyword>
<reference evidence="2 3" key="1">
    <citation type="submission" date="2016-03" db="EMBL/GenBank/DDBJ databases">
        <title>Acinetobacter genomospecies 28 strain ANC 4149.</title>
        <authorList>
            <person name="Radolfova-Krizova L."/>
            <person name="Nemec A."/>
        </authorList>
    </citation>
    <scope>NUCLEOTIDE SEQUENCE [LARGE SCALE GENOMIC DNA]</scope>
    <source>
        <strain evidence="2 3">ANC 4149</strain>
    </source>
</reference>
<keyword evidence="1" id="KW-0472">Membrane</keyword>
<feature type="transmembrane region" description="Helical" evidence="1">
    <location>
        <begin position="41"/>
        <end position="63"/>
    </location>
</feature>
<sequence>MVNITVSLVISVRYYKQKISFNSCLFQPLPIFFSKLSFSHYYLSFKLLFSIFFYAIQLSFYAVKAEAFFCFYSAISTLDQNLHH</sequence>
<dbReference type="Proteomes" id="UP000076276">
    <property type="component" value="Unassembled WGS sequence"/>
</dbReference>
<gene>
    <name evidence="2" type="ORF">AZH43_11040</name>
</gene>
<comment type="caution">
    <text evidence="2">The sequence shown here is derived from an EMBL/GenBank/DDBJ whole genome shotgun (WGS) entry which is preliminary data.</text>
</comment>
<protein>
    <submittedName>
        <fullName evidence="2">Uncharacterized protein</fullName>
    </submittedName>
</protein>
<proteinExistence type="predicted"/>
<keyword evidence="3" id="KW-1185">Reference proteome</keyword>
<name>A0A151Y2R1_9GAMM</name>
<dbReference type="AlphaFoldDB" id="A0A151Y2R1"/>
<keyword evidence="1" id="KW-1133">Transmembrane helix</keyword>
<evidence type="ECO:0000256" key="1">
    <source>
        <dbReference type="SAM" id="Phobius"/>
    </source>
</evidence>
<dbReference type="EMBL" id="LUAW01000017">
    <property type="protein sequence ID" value="KYQ72305.1"/>
    <property type="molecule type" value="Genomic_DNA"/>
</dbReference>
<organism evidence="2 3">
    <name type="scientific">Acinetobacter pragensis</name>
    <dbReference type="NCBI Taxonomy" id="1806892"/>
    <lineage>
        <taxon>Bacteria</taxon>
        <taxon>Pseudomonadati</taxon>
        <taxon>Pseudomonadota</taxon>
        <taxon>Gammaproteobacteria</taxon>
        <taxon>Moraxellales</taxon>
        <taxon>Moraxellaceae</taxon>
        <taxon>Acinetobacter</taxon>
    </lineage>
</organism>
<evidence type="ECO:0000313" key="3">
    <source>
        <dbReference type="Proteomes" id="UP000076276"/>
    </source>
</evidence>
<accession>A0A151Y2R1</accession>